<dbReference type="Pfam" id="PF00132">
    <property type="entry name" value="Hexapep"/>
    <property type="match status" value="1"/>
</dbReference>
<organism evidence="3">
    <name type="scientific">bioreactor metagenome</name>
    <dbReference type="NCBI Taxonomy" id="1076179"/>
    <lineage>
        <taxon>unclassified sequences</taxon>
        <taxon>metagenomes</taxon>
        <taxon>ecological metagenomes</taxon>
    </lineage>
</organism>
<proteinExistence type="predicted"/>
<dbReference type="Gene3D" id="3.40.50.20">
    <property type="match status" value="1"/>
</dbReference>
<dbReference type="InterPro" id="IPR001451">
    <property type="entry name" value="Hexapep"/>
</dbReference>
<sequence length="199" mass="20884">MKAIYLYGASGHAKVIIDILIAQGIEVAGLIDDNRELDELMGYRVYHKVPLNESLIISIGSNSIRKRLAEKSNSVNFATAIHPSAIISPKSSVGVGSVVMQGAIIQSSAVVGRHCIINTAASVDHDCVVEDFVHISPHATLCGNVFVGEGSQVGAGAVVIPGIRVGKWSLVAAGAVVMRDVPDNVLVMGNPARVVKKLI</sequence>
<protein>
    <submittedName>
        <fullName evidence="3">Putative acetyltransferase EpsM</fullName>
        <ecNumber evidence="3">2.3.1.-</ecNumber>
    </submittedName>
</protein>
<dbReference type="InterPro" id="IPR020019">
    <property type="entry name" value="AcTrfase_PglD-like"/>
</dbReference>
<dbReference type="PANTHER" id="PTHR43300:SF7">
    <property type="entry name" value="UDP-N-ACETYLBACILLOSAMINE N-ACETYLTRANSFERASE"/>
    <property type="match status" value="1"/>
</dbReference>
<dbReference type="Gene3D" id="2.160.10.10">
    <property type="entry name" value="Hexapeptide repeat proteins"/>
    <property type="match status" value="1"/>
</dbReference>
<dbReference type="EC" id="2.3.1.-" evidence="3"/>
<dbReference type="EMBL" id="VSSQ01000394">
    <property type="protein sequence ID" value="MPL93510.1"/>
    <property type="molecule type" value="Genomic_DNA"/>
</dbReference>
<reference evidence="3" key="1">
    <citation type="submission" date="2019-08" db="EMBL/GenBank/DDBJ databases">
        <authorList>
            <person name="Kucharzyk K."/>
            <person name="Murdoch R.W."/>
            <person name="Higgins S."/>
            <person name="Loffler F."/>
        </authorList>
    </citation>
    <scope>NUCLEOTIDE SEQUENCE</scope>
</reference>
<dbReference type="GO" id="GO:0016746">
    <property type="term" value="F:acyltransferase activity"/>
    <property type="evidence" value="ECO:0007669"/>
    <property type="project" value="UniProtKB-KW"/>
</dbReference>
<dbReference type="Pfam" id="PF17836">
    <property type="entry name" value="PglD_N"/>
    <property type="match status" value="1"/>
</dbReference>
<dbReference type="AlphaFoldDB" id="A0A644VQL6"/>
<dbReference type="InterPro" id="IPR018357">
    <property type="entry name" value="Hexapep_transf_CS"/>
</dbReference>
<evidence type="ECO:0000313" key="3">
    <source>
        <dbReference type="EMBL" id="MPL93510.1"/>
    </source>
</evidence>
<dbReference type="SUPFAM" id="SSF51161">
    <property type="entry name" value="Trimeric LpxA-like enzymes"/>
    <property type="match status" value="1"/>
</dbReference>
<feature type="domain" description="PglD N-terminal" evidence="2">
    <location>
        <begin position="4"/>
        <end position="71"/>
    </location>
</feature>
<dbReference type="PROSITE" id="PS00101">
    <property type="entry name" value="HEXAPEP_TRANSFERASES"/>
    <property type="match status" value="1"/>
</dbReference>
<dbReference type="InterPro" id="IPR011004">
    <property type="entry name" value="Trimer_LpxA-like_sf"/>
</dbReference>
<gene>
    <name evidence="3" type="primary">epsM_5</name>
    <name evidence="3" type="ORF">SDC9_39642</name>
</gene>
<dbReference type="CDD" id="cd03360">
    <property type="entry name" value="LbH_AT_putative"/>
    <property type="match status" value="1"/>
</dbReference>
<evidence type="ECO:0000256" key="1">
    <source>
        <dbReference type="ARBA" id="ARBA00022679"/>
    </source>
</evidence>
<accession>A0A644VQL6</accession>
<comment type="caution">
    <text evidence="3">The sequence shown here is derived from an EMBL/GenBank/DDBJ whole genome shotgun (WGS) entry which is preliminary data.</text>
</comment>
<name>A0A644VQL6_9ZZZZ</name>
<dbReference type="NCBIfam" id="TIGR03570">
    <property type="entry name" value="NeuD_NnaD"/>
    <property type="match status" value="1"/>
</dbReference>
<evidence type="ECO:0000259" key="2">
    <source>
        <dbReference type="Pfam" id="PF17836"/>
    </source>
</evidence>
<keyword evidence="1 3" id="KW-0808">Transferase</keyword>
<dbReference type="PANTHER" id="PTHR43300">
    <property type="entry name" value="ACETYLTRANSFERASE"/>
    <property type="match status" value="1"/>
</dbReference>
<dbReference type="InterPro" id="IPR050179">
    <property type="entry name" value="Trans_hexapeptide_repeat"/>
</dbReference>
<dbReference type="InterPro" id="IPR041561">
    <property type="entry name" value="PglD_N"/>
</dbReference>
<keyword evidence="3" id="KW-0012">Acyltransferase</keyword>